<dbReference type="Gene3D" id="2.60.120.200">
    <property type="match status" value="1"/>
</dbReference>
<accession>F3QYD2</accession>
<dbReference type="GO" id="GO:0016829">
    <property type="term" value="F:lyase activity"/>
    <property type="evidence" value="ECO:0007669"/>
    <property type="project" value="UniProtKB-KW"/>
</dbReference>
<feature type="chain" id="PRO_5003302380" description="Alginate lyase domain-containing protein" evidence="3">
    <location>
        <begin position="31"/>
        <end position="1223"/>
    </location>
</feature>
<dbReference type="GO" id="GO:0042597">
    <property type="term" value="C:periplasmic space"/>
    <property type="evidence" value="ECO:0007669"/>
    <property type="project" value="InterPro"/>
</dbReference>
<proteinExistence type="predicted"/>
<dbReference type="Gene3D" id="1.20.1270.90">
    <property type="entry name" value="AF1782-like"/>
    <property type="match status" value="1"/>
</dbReference>
<comment type="caution">
    <text evidence="5">The sequence shown here is derived from an EMBL/GenBank/DDBJ whole genome shotgun (WGS) entry which is preliminary data.</text>
</comment>
<keyword evidence="1 3" id="KW-0732">Signal</keyword>
<dbReference type="eggNOG" id="COG4733">
    <property type="taxonomic scope" value="Bacteria"/>
</dbReference>
<dbReference type="SUPFAM" id="SSF48230">
    <property type="entry name" value="Chondroitin AC/alginate lyase"/>
    <property type="match status" value="1"/>
</dbReference>
<dbReference type="SUPFAM" id="SSF49899">
    <property type="entry name" value="Concanavalin A-like lectins/glucanases"/>
    <property type="match status" value="1"/>
</dbReference>
<dbReference type="InterPro" id="IPR013320">
    <property type="entry name" value="ConA-like_dom_sf"/>
</dbReference>
<feature type="signal peptide" evidence="3">
    <location>
        <begin position="1"/>
        <end position="30"/>
    </location>
</feature>
<dbReference type="Pfam" id="PF05426">
    <property type="entry name" value="Alginate_lyase"/>
    <property type="match status" value="1"/>
</dbReference>
<keyword evidence="6" id="KW-1185">Reference proteome</keyword>
<reference evidence="5 6" key="1">
    <citation type="submission" date="2011-02" db="EMBL/GenBank/DDBJ databases">
        <authorList>
            <person name="Weinstock G."/>
            <person name="Sodergren E."/>
            <person name="Clifton S."/>
            <person name="Fulton L."/>
            <person name="Fulton B."/>
            <person name="Courtney L."/>
            <person name="Fronick C."/>
            <person name="Harrison M."/>
            <person name="Strong C."/>
            <person name="Farmer C."/>
            <person name="Delahaunty K."/>
            <person name="Markovic C."/>
            <person name="Hall O."/>
            <person name="Minx P."/>
            <person name="Tomlinson C."/>
            <person name="Mitreva M."/>
            <person name="Hou S."/>
            <person name="Chen J."/>
            <person name="Wollam A."/>
            <person name="Pepin K.H."/>
            <person name="Johnson M."/>
            <person name="Bhonagiri V."/>
            <person name="Zhang X."/>
            <person name="Suruliraj S."/>
            <person name="Warren W."/>
            <person name="Chinwalla A."/>
            <person name="Mardis E.R."/>
            <person name="Wilson R.K."/>
        </authorList>
    </citation>
    <scope>NUCLEOTIDE SEQUENCE [LARGE SCALE GENOMIC DNA]</scope>
    <source>
        <strain evidence="5 6">YIT 11841</strain>
    </source>
</reference>
<protein>
    <recommendedName>
        <fullName evidence="4">Alginate lyase domain-containing protein</fullName>
    </recommendedName>
</protein>
<dbReference type="HOGENOM" id="CLU_268420_0_0_10"/>
<dbReference type="InterPro" id="IPR008929">
    <property type="entry name" value="Chondroitin_lyas"/>
</dbReference>
<dbReference type="Gene3D" id="1.50.10.100">
    <property type="entry name" value="Chondroitin AC/alginate lyase"/>
    <property type="match status" value="1"/>
</dbReference>
<keyword evidence="2" id="KW-0456">Lyase</keyword>
<dbReference type="Proteomes" id="UP000005546">
    <property type="component" value="Unassembled WGS sequence"/>
</dbReference>
<evidence type="ECO:0000313" key="5">
    <source>
        <dbReference type="EMBL" id="EGG50479.1"/>
    </source>
</evidence>
<organism evidence="5 6">
    <name type="scientific">Paraprevotella xylaniphila YIT 11841</name>
    <dbReference type="NCBI Taxonomy" id="762982"/>
    <lineage>
        <taxon>Bacteria</taxon>
        <taxon>Pseudomonadati</taxon>
        <taxon>Bacteroidota</taxon>
        <taxon>Bacteroidia</taxon>
        <taxon>Bacteroidales</taxon>
        <taxon>Prevotellaceae</taxon>
        <taxon>Paraprevotella</taxon>
    </lineage>
</organism>
<gene>
    <name evidence="5" type="ORF">HMPREF9442_03226</name>
</gene>
<evidence type="ECO:0000256" key="2">
    <source>
        <dbReference type="ARBA" id="ARBA00023239"/>
    </source>
</evidence>
<evidence type="ECO:0000259" key="4">
    <source>
        <dbReference type="Pfam" id="PF05426"/>
    </source>
</evidence>
<feature type="domain" description="Alginate lyase" evidence="4">
    <location>
        <begin position="418"/>
        <end position="665"/>
    </location>
</feature>
<dbReference type="eggNOG" id="COG3533">
    <property type="taxonomic scope" value="Bacteria"/>
</dbReference>
<dbReference type="InterPro" id="IPR008397">
    <property type="entry name" value="Alginate_lyase_dom"/>
</dbReference>
<evidence type="ECO:0000313" key="6">
    <source>
        <dbReference type="Proteomes" id="UP000005546"/>
    </source>
</evidence>
<dbReference type="AlphaFoldDB" id="F3QYD2"/>
<dbReference type="EMBL" id="AFBR01000093">
    <property type="protein sequence ID" value="EGG50479.1"/>
    <property type="molecule type" value="Genomic_DNA"/>
</dbReference>
<dbReference type="GO" id="GO:0004553">
    <property type="term" value="F:hydrolase activity, hydrolyzing O-glycosyl compounds"/>
    <property type="evidence" value="ECO:0007669"/>
    <property type="project" value="UniProtKB-ARBA"/>
</dbReference>
<dbReference type="Pfam" id="PF13385">
    <property type="entry name" value="Laminin_G_3"/>
    <property type="match status" value="1"/>
</dbReference>
<name>F3QYD2_9BACT</name>
<evidence type="ECO:0000256" key="1">
    <source>
        <dbReference type="ARBA" id="ARBA00022729"/>
    </source>
</evidence>
<dbReference type="GO" id="GO:0005975">
    <property type="term" value="P:carbohydrate metabolic process"/>
    <property type="evidence" value="ECO:0007669"/>
    <property type="project" value="UniProtKB-ARBA"/>
</dbReference>
<sequence length="1223" mass="135061">MNNDMKSKRKKLCMLLASCFVACTGTGLYAQEDGLRLHFDFEQVNGTSVTDASTSGIIASLKNGAKVEEMGKYHVLNLGNQSGYLDLTEKTGALFKEMDSYTVSMYYRVDENASLSGAGFFLWSFSTSMACTASEGKYSAYRLNAQRFANSTGGYQHETGIEIGGESEKGRWMHVLYTQNGKNGTLYLNGVRKGSNSSMPANSENFNASIPYVWIGRAPFSADNYLKQTLVSDIRLYGKVLGTAEINALSQITEDLEHEFRYGTPGDFTALRTAIREAEDFLAGHAAIYPEAAVAIYLDEINMAKTLAEEGKVNQNVIDKQIKALAAAQNTLKATDGFEFDDEDVVEGYDTDKGFRHPGALHTDEDFERIRQQLKDGNAKVIAAYNVLKNAAYSQSNAATYPVETIVRGGGVGENYINAARGATIAYQNALRWKIDRSEEHARHAVDVLMAWARTTKAIGGDSNYALAAGLYGYAFANAAELVRDYEGWNAEDFAEFKRWMLNVWYPSCIGFLHGRNGTWENSGGWGKCPGHYWSNWGLCNVLAVMSIGILCDDVFLYNQGLSFYKYDQVGTFVDPRTANPILNDGLTEFIGNLVVTTQNSELETGAYGKLGQMQESGRDIGHAAMAAGLAVDVAHIGWNQGDDLFSYMDNRLAAGIEYLAAQTQSVPNLPWTDYHYADRGLAWWDNRSWLQKSPALGEQIRPYWGTVIGHYEGIKGVKMPFSEMAYEKMGIDGGGQGSVSGGYDHMGYSVLMNTRDFAQPDQVPTPLTPVMEYNGTTVPRNELGGLTNTYAIAPTNALPVGTIVTLKPQLPVGTADTGKWKWNNGETSKDITIVANKSGVWRVTYTNEKGVESEQAFTIAVAGDCEESDIIPFITANGNKLQTRTVNILYGNPVTLEVQAKMGWGYYTWENGATGPSITLPNVTTSRNVSVLFIGQGGRKQKVTFHINVQIARPDITVNGGRYTDSSMAIVEQGDNVTLSVTPSDFMVNGSYLWNDDSTGDELVINDIQTSGTYSLSYTAGNHSTTLNYQIYVKDNNYRTIPVGYYYIRHRGYDTYLTNHGNGTVPSFEPKGREENKAQQWYVDNRPPSTACGFMSLLDQAYLKDDGTWKTTSTRMFRLSGAKGITPLAIQKSARSGKIFWNVDENGNINFAATEEPNDYPFEFIPIEGSSIPETQTGNHTVIRKLYYTLDGIRTTNLQKGIYIRQTLFNDGTMKQEKVVIR</sequence>
<evidence type="ECO:0000256" key="3">
    <source>
        <dbReference type="SAM" id="SignalP"/>
    </source>
</evidence>
<dbReference type="STRING" id="762982.HMPREF9442_03226"/>